<evidence type="ECO:0000256" key="4">
    <source>
        <dbReference type="ARBA" id="ARBA00023002"/>
    </source>
</evidence>
<organism evidence="10 11">
    <name type="scientific">Gracilibacillus halotolerans</name>
    <dbReference type="NCBI Taxonomy" id="74386"/>
    <lineage>
        <taxon>Bacteria</taxon>
        <taxon>Bacillati</taxon>
        <taxon>Bacillota</taxon>
        <taxon>Bacilli</taxon>
        <taxon>Bacillales</taxon>
        <taxon>Bacillaceae</taxon>
        <taxon>Gracilibacillus</taxon>
    </lineage>
</organism>
<evidence type="ECO:0000256" key="7">
    <source>
        <dbReference type="HAMAP-Rule" id="MF_00196"/>
    </source>
</evidence>
<dbReference type="Gene3D" id="1.10.1040.10">
    <property type="entry name" value="N-(1-d-carboxylethyl)-l-norvaline Dehydrogenase, domain 2"/>
    <property type="match status" value="1"/>
</dbReference>
<dbReference type="InterPro" id="IPR008927">
    <property type="entry name" value="6-PGluconate_DH-like_C_sf"/>
</dbReference>
<dbReference type="InterPro" id="IPR013328">
    <property type="entry name" value="6PGD_dom2"/>
</dbReference>
<dbReference type="PRINTS" id="PR00084">
    <property type="entry name" value="MTLDHDRGNASE"/>
</dbReference>
<evidence type="ECO:0000256" key="6">
    <source>
        <dbReference type="ARBA" id="ARBA00048615"/>
    </source>
</evidence>
<dbReference type="RefSeq" id="WP_184245461.1">
    <property type="nucleotide sequence ID" value="NZ_BAAACU010000058.1"/>
</dbReference>
<dbReference type="Pfam" id="PF08125">
    <property type="entry name" value="Mannitol_dh_C"/>
    <property type="match status" value="1"/>
</dbReference>
<dbReference type="InterPro" id="IPR000669">
    <property type="entry name" value="Mannitol_DH"/>
</dbReference>
<evidence type="ECO:0000313" key="10">
    <source>
        <dbReference type="EMBL" id="MBB6512335.1"/>
    </source>
</evidence>
<comment type="caution">
    <text evidence="10">The sequence shown here is derived from an EMBL/GenBank/DDBJ whole genome shotgun (WGS) entry which is preliminary data.</text>
</comment>
<dbReference type="SUPFAM" id="SSF51735">
    <property type="entry name" value="NAD(P)-binding Rossmann-fold domains"/>
    <property type="match status" value="1"/>
</dbReference>
<evidence type="ECO:0000259" key="9">
    <source>
        <dbReference type="Pfam" id="PF08125"/>
    </source>
</evidence>
<feature type="domain" description="Mannitol dehydrogenase N-terminal" evidence="8">
    <location>
        <begin position="1"/>
        <end position="196"/>
    </location>
</feature>
<evidence type="ECO:0000256" key="2">
    <source>
        <dbReference type="ARBA" id="ARBA00012939"/>
    </source>
</evidence>
<dbReference type="EMBL" id="JACHON010000003">
    <property type="protein sequence ID" value="MBB6512335.1"/>
    <property type="molecule type" value="Genomic_DNA"/>
</dbReference>
<reference evidence="10 11" key="1">
    <citation type="submission" date="2020-08" db="EMBL/GenBank/DDBJ databases">
        <title>Genomic Encyclopedia of Type Strains, Phase IV (KMG-IV): sequencing the most valuable type-strain genomes for metagenomic binning, comparative biology and taxonomic classification.</title>
        <authorList>
            <person name="Goeker M."/>
        </authorList>
    </citation>
    <scope>NUCLEOTIDE SEQUENCE [LARGE SCALE GENOMIC DNA]</scope>
    <source>
        <strain evidence="10 11">DSM 11805</strain>
    </source>
</reference>
<evidence type="ECO:0000313" key="11">
    <source>
        <dbReference type="Proteomes" id="UP000572212"/>
    </source>
</evidence>
<feature type="binding site" evidence="7">
    <location>
        <begin position="3"/>
        <end position="14"/>
    </location>
    <ligand>
        <name>NAD(+)</name>
        <dbReference type="ChEBI" id="CHEBI:57540"/>
    </ligand>
</feature>
<dbReference type="AlphaFoldDB" id="A0A841RMF8"/>
<dbReference type="Gene3D" id="3.40.50.720">
    <property type="entry name" value="NAD(P)-binding Rossmann-like Domain"/>
    <property type="match status" value="1"/>
</dbReference>
<protein>
    <recommendedName>
        <fullName evidence="3 7">Mannitol-1-phosphate 5-dehydrogenase</fullName>
        <ecNumber evidence="2 7">1.1.1.17</ecNumber>
    </recommendedName>
</protein>
<dbReference type="GO" id="GO:0019592">
    <property type="term" value="P:mannitol catabolic process"/>
    <property type="evidence" value="ECO:0007669"/>
    <property type="project" value="TreeGrafter"/>
</dbReference>
<dbReference type="Proteomes" id="UP000572212">
    <property type="component" value="Unassembled WGS sequence"/>
</dbReference>
<dbReference type="InterPro" id="IPR036291">
    <property type="entry name" value="NAD(P)-bd_dom_sf"/>
</dbReference>
<evidence type="ECO:0000256" key="3">
    <source>
        <dbReference type="ARBA" id="ARBA00016219"/>
    </source>
</evidence>
<proteinExistence type="inferred from homology"/>
<dbReference type="PANTHER" id="PTHR30524:SF0">
    <property type="entry name" value="ALTRONATE OXIDOREDUCTASE-RELATED"/>
    <property type="match status" value="1"/>
</dbReference>
<feature type="domain" description="Mannitol dehydrogenase C-terminal" evidence="9">
    <location>
        <begin position="204"/>
        <end position="349"/>
    </location>
</feature>
<dbReference type="HAMAP" id="MF_00196">
    <property type="entry name" value="Mannitol_dehydrog"/>
    <property type="match status" value="1"/>
</dbReference>
<sequence>MKAVHFGAGNIGRGFIGLLLHDAGYHTTFIDVNKEVIDAINHEKQYRVLLADQNQQELTVTNISGIISSEEPTKVSDAIAEADIITTAVGPNVLPIIAKNIAEGLVQRFSQTKNPVNVIACENMIGGSTLLKESVMEHIPEVQKATIESFVGFPDAAVDRIVPNQTNEDLLTVAVEPYYEWVVEKPGIKGEVPKIDGITYVDELTPYIERKLFTVNTGHAAAAYLGKKFNHETIEQAIQNPEILKVLEGALEETGDVLIEKYQFNRDTHTQYREKIIGRFTNPYLSDEVTRVGRGPLRKLSANDRLIRPAMLYVELFGKVPENLTKVIAAALQYKNSEDPEAVELQQKIEAKGYSETLEEISGLTQDHILHQRIIEIVNN</sequence>
<keyword evidence="4 7" id="KW-0560">Oxidoreductase</keyword>
<accession>A0A841RMF8</accession>
<comment type="similarity">
    <text evidence="1 7">Belongs to the mannitol dehydrogenase family.</text>
</comment>
<evidence type="ECO:0000256" key="1">
    <source>
        <dbReference type="ARBA" id="ARBA00006541"/>
    </source>
</evidence>
<dbReference type="NCBIfam" id="NF002652">
    <property type="entry name" value="PRK02318.2-5"/>
    <property type="match status" value="1"/>
</dbReference>
<dbReference type="Pfam" id="PF01232">
    <property type="entry name" value="Mannitol_dh"/>
    <property type="match status" value="1"/>
</dbReference>
<dbReference type="InterPro" id="IPR023028">
    <property type="entry name" value="Mannitol_1_phos_5_DH"/>
</dbReference>
<gene>
    <name evidence="7" type="primary">mtlD</name>
    <name evidence="10" type="ORF">GGQ92_001118</name>
</gene>
<comment type="catalytic activity">
    <reaction evidence="6 7">
        <text>D-mannitol 1-phosphate + NAD(+) = beta-D-fructose 6-phosphate + NADH + H(+)</text>
        <dbReference type="Rhea" id="RHEA:19661"/>
        <dbReference type="ChEBI" id="CHEBI:15378"/>
        <dbReference type="ChEBI" id="CHEBI:57540"/>
        <dbReference type="ChEBI" id="CHEBI:57634"/>
        <dbReference type="ChEBI" id="CHEBI:57945"/>
        <dbReference type="ChEBI" id="CHEBI:61381"/>
        <dbReference type="EC" id="1.1.1.17"/>
    </reaction>
</comment>
<dbReference type="InterPro" id="IPR013118">
    <property type="entry name" value="Mannitol_DH_C"/>
</dbReference>
<dbReference type="NCBIfam" id="NF002649">
    <property type="entry name" value="PRK02318.2-1"/>
    <property type="match status" value="1"/>
</dbReference>
<dbReference type="NCBIfam" id="NF002647">
    <property type="entry name" value="PRK02318.1-3"/>
    <property type="match status" value="1"/>
</dbReference>
<dbReference type="GO" id="GO:0008926">
    <property type="term" value="F:mannitol-1-phosphate 5-dehydrogenase activity"/>
    <property type="evidence" value="ECO:0007669"/>
    <property type="project" value="UniProtKB-UniRule"/>
</dbReference>
<dbReference type="SUPFAM" id="SSF48179">
    <property type="entry name" value="6-phosphogluconate dehydrogenase C-terminal domain-like"/>
    <property type="match status" value="1"/>
</dbReference>
<dbReference type="NCBIfam" id="NF002646">
    <property type="entry name" value="PRK02318.1-2"/>
    <property type="match status" value="1"/>
</dbReference>
<keyword evidence="5 7" id="KW-0520">NAD</keyword>
<evidence type="ECO:0000256" key="5">
    <source>
        <dbReference type="ARBA" id="ARBA00023027"/>
    </source>
</evidence>
<dbReference type="PROSITE" id="PS00974">
    <property type="entry name" value="MANNITOL_DHGENASE"/>
    <property type="match status" value="1"/>
</dbReference>
<dbReference type="PANTHER" id="PTHR30524">
    <property type="entry name" value="MANNITOL-1-PHOSPHATE 5-DEHYDROGENASE"/>
    <property type="match status" value="1"/>
</dbReference>
<dbReference type="GO" id="GO:0005829">
    <property type="term" value="C:cytosol"/>
    <property type="evidence" value="ECO:0007669"/>
    <property type="project" value="TreeGrafter"/>
</dbReference>
<keyword evidence="11" id="KW-1185">Reference proteome</keyword>
<evidence type="ECO:0000259" key="8">
    <source>
        <dbReference type="Pfam" id="PF01232"/>
    </source>
</evidence>
<name>A0A841RMF8_9BACI</name>
<dbReference type="EC" id="1.1.1.17" evidence="2 7"/>
<dbReference type="NCBIfam" id="NF002650">
    <property type="entry name" value="PRK02318.2-2"/>
    <property type="match status" value="1"/>
</dbReference>
<dbReference type="InterPro" id="IPR013131">
    <property type="entry name" value="Mannitol_DH_N"/>
</dbReference>
<dbReference type="InterPro" id="IPR023027">
    <property type="entry name" value="Mannitol_DH_CS"/>
</dbReference>